<proteinExistence type="predicted"/>
<reference evidence="1" key="1">
    <citation type="submission" date="2014-05" db="EMBL/GenBank/DDBJ databases">
        <authorList>
            <person name="Chronopoulou M."/>
        </authorList>
    </citation>
    <scope>NUCLEOTIDE SEQUENCE</scope>
    <source>
        <tissue evidence="1">Whole organism</tissue>
    </source>
</reference>
<evidence type="ECO:0000313" key="1">
    <source>
        <dbReference type="EMBL" id="CDW49501.1"/>
    </source>
</evidence>
<accession>A0A0K2VHS4</accession>
<sequence>MTTAVPESSSFHL</sequence>
<name>A0A0K2VHS4_LEPSM</name>
<protein>
    <submittedName>
        <fullName evidence="1">Uncharacterized protein</fullName>
    </submittedName>
</protein>
<dbReference type="EMBL" id="HACA01032140">
    <property type="protein sequence ID" value="CDW49501.1"/>
    <property type="molecule type" value="Transcribed_RNA"/>
</dbReference>
<organism evidence="1">
    <name type="scientific">Lepeophtheirus salmonis</name>
    <name type="common">Salmon louse</name>
    <name type="synonym">Caligus salmonis</name>
    <dbReference type="NCBI Taxonomy" id="72036"/>
    <lineage>
        <taxon>Eukaryota</taxon>
        <taxon>Metazoa</taxon>
        <taxon>Ecdysozoa</taxon>
        <taxon>Arthropoda</taxon>
        <taxon>Crustacea</taxon>
        <taxon>Multicrustacea</taxon>
        <taxon>Hexanauplia</taxon>
        <taxon>Copepoda</taxon>
        <taxon>Siphonostomatoida</taxon>
        <taxon>Caligidae</taxon>
        <taxon>Lepeophtheirus</taxon>
    </lineage>
</organism>